<evidence type="ECO:0000256" key="10">
    <source>
        <dbReference type="PROSITE-ProRule" id="PRU00409"/>
    </source>
</evidence>
<dbReference type="GO" id="GO:0018169">
    <property type="term" value="F:ribosomal S6-glutamic acid ligase activity"/>
    <property type="evidence" value="ECO:0007669"/>
    <property type="project" value="TreeGrafter"/>
</dbReference>
<evidence type="ECO:0000313" key="13">
    <source>
        <dbReference type="EMBL" id="PJE77120.1"/>
    </source>
</evidence>
<dbReference type="Gene3D" id="3.30.470.20">
    <property type="entry name" value="ATP-grasp fold, B domain"/>
    <property type="match status" value="1"/>
</dbReference>
<dbReference type="InterPro" id="IPR013651">
    <property type="entry name" value="ATP-grasp_RimK-type"/>
</dbReference>
<dbReference type="PANTHER" id="PTHR21621">
    <property type="entry name" value="RIBOSOMAL PROTEIN S6 MODIFICATION PROTEIN"/>
    <property type="match status" value="1"/>
</dbReference>
<dbReference type="Pfam" id="PF08443">
    <property type="entry name" value="RimK"/>
    <property type="match status" value="1"/>
</dbReference>
<dbReference type="InterPro" id="IPR004666">
    <property type="entry name" value="Rp_bS6_RimK/Lys_biosynth_LsyX"/>
</dbReference>
<dbReference type="Proteomes" id="UP000231436">
    <property type="component" value="Unassembled WGS sequence"/>
</dbReference>
<evidence type="ECO:0000256" key="2">
    <source>
        <dbReference type="ARBA" id="ARBA00001946"/>
    </source>
</evidence>
<dbReference type="InterPro" id="IPR005479">
    <property type="entry name" value="CPAse_ATP-bd"/>
</dbReference>
<feature type="region of interest" description="Disordered" evidence="11">
    <location>
        <begin position="297"/>
        <end position="316"/>
    </location>
</feature>
<feature type="domain" description="ATP-grasp" evidence="12">
    <location>
        <begin position="109"/>
        <end position="293"/>
    </location>
</feature>
<dbReference type="Gene3D" id="3.40.50.20">
    <property type="match status" value="1"/>
</dbReference>
<evidence type="ECO:0000256" key="9">
    <source>
        <dbReference type="ARBA" id="ARBA00023211"/>
    </source>
</evidence>
<evidence type="ECO:0000259" key="12">
    <source>
        <dbReference type="PROSITE" id="PS50975"/>
    </source>
</evidence>
<evidence type="ECO:0000256" key="7">
    <source>
        <dbReference type="ARBA" id="ARBA00022842"/>
    </source>
</evidence>
<evidence type="ECO:0000256" key="8">
    <source>
        <dbReference type="ARBA" id="ARBA00022917"/>
    </source>
</evidence>
<dbReference type="GO" id="GO:0009432">
    <property type="term" value="P:SOS response"/>
    <property type="evidence" value="ECO:0007669"/>
    <property type="project" value="TreeGrafter"/>
</dbReference>
<dbReference type="InterPro" id="IPR041107">
    <property type="entry name" value="Rimk_N"/>
</dbReference>
<evidence type="ECO:0000256" key="1">
    <source>
        <dbReference type="ARBA" id="ARBA00001936"/>
    </source>
</evidence>
<evidence type="ECO:0000313" key="14">
    <source>
        <dbReference type="Proteomes" id="UP000231436"/>
    </source>
</evidence>
<dbReference type="NCBIfam" id="TIGR00768">
    <property type="entry name" value="rimK_fam"/>
    <property type="match status" value="1"/>
</dbReference>
<feature type="compositionally biased region" description="Basic and acidic residues" evidence="11">
    <location>
        <begin position="307"/>
        <end position="316"/>
    </location>
</feature>
<sequence length="316" mass="35448">MHIAILVFEQEKKDLLPGSKMLMDKAILMNHEVTILRENEVYILYDGQRESLYMAGKPLEKFDAVIVRPSFASDPSIHASLIRQFELQGYLVINSHAAVHRAKNKVRTLQLLHHYGIAMPKTVVLFGEGNLDEVMHEFKYPVIVKSAYGAGGSGVFIAESRRSLKPVVEHLLKRNRTEPIKIQEYIAESKGKDLRLFVVGKKVVATMQRSAKKGEFRSNFHKGGSVKNIVPTEEEVTMALEASIGLGLDISGVDILRTKKGPVIIEVNSQPGLEGISQATGVDVAKKIIEYTERRATNRKRKLQRPTVERRRAQEG</sequence>
<evidence type="ECO:0000256" key="4">
    <source>
        <dbReference type="ARBA" id="ARBA00022723"/>
    </source>
</evidence>
<keyword evidence="9" id="KW-0464">Manganese</keyword>
<dbReference type="Pfam" id="PF18030">
    <property type="entry name" value="Rimk_N"/>
    <property type="match status" value="1"/>
</dbReference>
<dbReference type="PANTHER" id="PTHR21621:SF0">
    <property type="entry name" value="BETA-CITRYLGLUTAMATE SYNTHASE B-RELATED"/>
    <property type="match status" value="1"/>
</dbReference>
<evidence type="ECO:0000256" key="6">
    <source>
        <dbReference type="ARBA" id="ARBA00022840"/>
    </source>
</evidence>
<dbReference type="PROSITE" id="PS50975">
    <property type="entry name" value="ATP_GRASP"/>
    <property type="match status" value="1"/>
</dbReference>
<comment type="cofactor">
    <cofactor evidence="2">
        <name>Mg(2+)</name>
        <dbReference type="ChEBI" id="CHEBI:18420"/>
    </cofactor>
</comment>
<dbReference type="InterPro" id="IPR013815">
    <property type="entry name" value="ATP_grasp_subdomain_1"/>
</dbReference>
<proteinExistence type="predicted"/>
<dbReference type="AlphaFoldDB" id="A0A2M8LI46"/>
<comment type="cofactor">
    <cofactor evidence="1">
        <name>Mn(2+)</name>
        <dbReference type="ChEBI" id="CHEBI:29035"/>
    </cofactor>
</comment>
<dbReference type="PROSITE" id="PS00866">
    <property type="entry name" value="CPSASE_1"/>
    <property type="match status" value="1"/>
</dbReference>
<protein>
    <submittedName>
        <fullName evidence="13">30S ribosomal protein S6--L-glutamate ligase</fullName>
    </submittedName>
</protein>
<keyword evidence="6 10" id="KW-0067">ATP-binding</keyword>
<evidence type="ECO:0000256" key="5">
    <source>
        <dbReference type="ARBA" id="ARBA00022741"/>
    </source>
</evidence>
<keyword evidence="7" id="KW-0460">Magnesium</keyword>
<dbReference type="EMBL" id="PFEU01000006">
    <property type="protein sequence ID" value="PJE77120.1"/>
    <property type="molecule type" value="Genomic_DNA"/>
</dbReference>
<accession>A0A2M8LI46</accession>
<name>A0A2M8LI46_9BACT</name>
<keyword evidence="8" id="KW-0648">Protein biosynthesis</keyword>
<dbReference type="GO" id="GO:0005737">
    <property type="term" value="C:cytoplasm"/>
    <property type="evidence" value="ECO:0007669"/>
    <property type="project" value="TreeGrafter"/>
</dbReference>
<dbReference type="InterPro" id="IPR011761">
    <property type="entry name" value="ATP-grasp"/>
</dbReference>
<dbReference type="GO" id="GO:0046872">
    <property type="term" value="F:metal ion binding"/>
    <property type="evidence" value="ECO:0007669"/>
    <property type="project" value="UniProtKB-KW"/>
</dbReference>
<keyword evidence="13" id="KW-0689">Ribosomal protein</keyword>
<keyword evidence="4" id="KW-0479">Metal-binding</keyword>
<reference evidence="14" key="1">
    <citation type="submission" date="2017-09" db="EMBL/GenBank/DDBJ databases">
        <title>Depth-based differentiation of microbial function through sediment-hosted aquifers and enrichment of novel symbionts in the deep terrestrial subsurface.</title>
        <authorList>
            <person name="Probst A.J."/>
            <person name="Ladd B."/>
            <person name="Jarett J.K."/>
            <person name="Geller-Mcgrath D.E."/>
            <person name="Sieber C.M.K."/>
            <person name="Emerson J.B."/>
            <person name="Anantharaman K."/>
            <person name="Thomas B.C."/>
            <person name="Malmstrom R."/>
            <person name="Stieglmeier M."/>
            <person name="Klingl A."/>
            <person name="Woyke T."/>
            <person name="Ryan C.M."/>
            <person name="Banfield J.F."/>
        </authorList>
    </citation>
    <scope>NUCLEOTIDE SEQUENCE [LARGE SCALE GENOMIC DNA]</scope>
</reference>
<gene>
    <name evidence="13" type="ORF">COV05_00730</name>
</gene>
<organism evidence="13 14">
    <name type="scientific">Candidatus Uhrbacteria bacterium CG10_big_fil_rev_8_21_14_0_10_48_16</name>
    <dbReference type="NCBI Taxonomy" id="1975038"/>
    <lineage>
        <taxon>Bacteria</taxon>
        <taxon>Candidatus Uhriibacteriota</taxon>
    </lineage>
</organism>
<dbReference type="GO" id="GO:0006412">
    <property type="term" value="P:translation"/>
    <property type="evidence" value="ECO:0007669"/>
    <property type="project" value="UniProtKB-KW"/>
</dbReference>
<keyword evidence="3 13" id="KW-0436">Ligase</keyword>
<dbReference type="GO" id="GO:0005840">
    <property type="term" value="C:ribosome"/>
    <property type="evidence" value="ECO:0007669"/>
    <property type="project" value="UniProtKB-KW"/>
</dbReference>
<dbReference type="SUPFAM" id="SSF56059">
    <property type="entry name" value="Glutathione synthetase ATP-binding domain-like"/>
    <property type="match status" value="1"/>
</dbReference>
<evidence type="ECO:0000256" key="11">
    <source>
        <dbReference type="SAM" id="MobiDB-lite"/>
    </source>
</evidence>
<dbReference type="GO" id="GO:0005524">
    <property type="term" value="F:ATP binding"/>
    <property type="evidence" value="ECO:0007669"/>
    <property type="project" value="UniProtKB-UniRule"/>
</dbReference>
<keyword evidence="5 10" id="KW-0547">Nucleotide-binding</keyword>
<dbReference type="Gene3D" id="3.30.1490.20">
    <property type="entry name" value="ATP-grasp fold, A domain"/>
    <property type="match status" value="1"/>
</dbReference>
<keyword evidence="13" id="KW-0687">Ribonucleoprotein</keyword>
<comment type="caution">
    <text evidence="13">The sequence shown here is derived from an EMBL/GenBank/DDBJ whole genome shotgun (WGS) entry which is preliminary data.</text>
</comment>
<evidence type="ECO:0000256" key="3">
    <source>
        <dbReference type="ARBA" id="ARBA00022598"/>
    </source>
</evidence>